<keyword evidence="4" id="KW-0460">Magnesium</keyword>
<dbReference type="EMBL" id="CP013747">
    <property type="protein sequence ID" value="ALV40581.1"/>
    <property type="molecule type" value="Genomic_DNA"/>
</dbReference>
<organism evidence="6">
    <name type="scientific">Pseudarthrobacter sulfonivorans</name>
    <dbReference type="NCBI Taxonomy" id="121292"/>
    <lineage>
        <taxon>Bacteria</taxon>
        <taxon>Bacillati</taxon>
        <taxon>Actinomycetota</taxon>
        <taxon>Actinomycetes</taxon>
        <taxon>Micrococcales</taxon>
        <taxon>Micrococcaceae</taxon>
        <taxon>Pseudarthrobacter</taxon>
    </lineage>
</organism>
<evidence type="ECO:0000256" key="4">
    <source>
        <dbReference type="ARBA" id="ARBA00022842"/>
    </source>
</evidence>
<gene>
    <name evidence="6" type="ORF">AU252_04855</name>
</gene>
<protein>
    <submittedName>
        <fullName evidence="6">Twitching motility protein PilT</fullName>
    </submittedName>
</protein>
<evidence type="ECO:0000256" key="1">
    <source>
        <dbReference type="ARBA" id="ARBA00022722"/>
    </source>
</evidence>
<accession>A0A0U3QLV6</accession>
<dbReference type="GO" id="GO:0004518">
    <property type="term" value="F:nuclease activity"/>
    <property type="evidence" value="ECO:0007669"/>
    <property type="project" value="UniProtKB-KW"/>
</dbReference>
<reference evidence="6 7" key="1">
    <citation type="submission" date="2015-12" db="EMBL/GenBank/DDBJ databases">
        <authorList>
            <person name="Shamseldin A."/>
            <person name="Moawad H."/>
            <person name="Abd El-Rahim W.M."/>
            <person name="Sadowsky M.J."/>
        </authorList>
    </citation>
    <scope>NUCLEOTIDE SEQUENCE [LARGE SCALE GENOMIC DNA]</scope>
    <source>
        <strain evidence="6 7">Ar51</strain>
    </source>
</reference>
<dbReference type="Gene3D" id="3.40.50.1010">
    <property type="entry name" value="5'-nuclease"/>
    <property type="match status" value="1"/>
</dbReference>
<dbReference type="Pfam" id="PF01850">
    <property type="entry name" value="PIN"/>
    <property type="match status" value="1"/>
</dbReference>
<dbReference type="SUPFAM" id="SSF88723">
    <property type="entry name" value="PIN domain-like"/>
    <property type="match status" value="1"/>
</dbReference>
<evidence type="ECO:0000256" key="3">
    <source>
        <dbReference type="ARBA" id="ARBA00022801"/>
    </source>
</evidence>
<dbReference type="Proteomes" id="UP000065151">
    <property type="component" value="Chromosome"/>
</dbReference>
<evidence type="ECO:0000256" key="2">
    <source>
        <dbReference type="ARBA" id="ARBA00022723"/>
    </source>
</evidence>
<proteinExistence type="predicted"/>
<evidence type="ECO:0000259" key="5">
    <source>
        <dbReference type="Pfam" id="PF01850"/>
    </source>
</evidence>
<evidence type="ECO:0000313" key="7">
    <source>
        <dbReference type="Proteomes" id="UP000065151"/>
    </source>
</evidence>
<evidence type="ECO:0000313" key="6">
    <source>
        <dbReference type="EMBL" id="ALV40581.1"/>
    </source>
</evidence>
<dbReference type="InterPro" id="IPR029060">
    <property type="entry name" value="PIN-like_dom_sf"/>
</dbReference>
<dbReference type="GO" id="GO:0016787">
    <property type="term" value="F:hydrolase activity"/>
    <property type="evidence" value="ECO:0007669"/>
    <property type="project" value="UniProtKB-KW"/>
</dbReference>
<dbReference type="GO" id="GO:0046872">
    <property type="term" value="F:metal ion binding"/>
    <property type="evidence" value="ECO:0007669"/>
    <property type="project" value="UniProtKB-KW"/>
</dbReference>
<dbReference type="RefSeq" id="WP_058929751.1">
    <property type="nucleotide sequence ID" value="NZ_CP013747.1"/>
</dbReference>
<name>A0A0U3QLV6_9MICC</name>
<feature type="domain" description="PIN" evidence="5">
    <location>
        <begin position="3"/>
        <end position="117"/>
    </location>
</feature>
<keyword evidence="3" id="KW-0378">Hydrolase</keyword>
<keyword evidence="2" id="KW-0479">Metal-binding</keyword>
<dbReference type="STRING" id="121292.AU252_04855"/>
<sequence length="130" mass="13493">MIIYLDTSAVLKLVVEEPASSAAAHYLSTAAAQGHQLVASMLLYTELHCAAHRRGFPGEPVNTVLGAINLVDLARSDLMYAAALPGKLRSADAIHLAAAIRLQSDVMVAYDAELLAAAVEAGLNVLSPGG</sequence>
<keyword evidence="1" id="KW-0540">Nuclease</keyword>
<dbReference type="AlphaFoldDB" id="A0A0U3QLV6"/>
<dbReference type="CDD" id="cd09874">
    <property type="entry name" value="PIN_MT3492-like"/>
    <property type="match status" value="1"/>
</dbReference>
<dbReference type="InterPro" id="IPR002716">
    <property type="entry name" value="PIN_dom"/>
</dbReference>
<dbReference type="KEGG" id="psul:AU252_04855"/>